<gene>
    <name evidence="1" type="ORF">AOR01nite_15770</name>
</gene>
<proteinExistence type="predicted"/>
<evidence type="ECO:0000313" key="1">
    <source>
        <dbReference type="EMBL" id="GEB83100.1"/>
    </source>
</evidence>
<organism evidence="1 2">
    <name type="scientific">Acetobacter orleanensis</name>
    <dbReference type="NCBI Taxonomy" id="104099"/>
    <lineage>
        <taxon>Bacteria</taxon>
        <taxon>Pseudomonadati</taxon>
        <taxon>Pseudomonadota</taxon>
        <taxon>Alphaproteobacteria</taxon>
        <taxon>Acetobacterales</taxon>
        <taxon>Acetobacteraceae</taxon>
        <taxon>Acetobacter</taxon>
    </lineage>
</organism>
<name>A0A4Y3TPZ6_9PROT</name>
<comment type="caution">
    <text evidence="1">The sequence shown here is derived from an EMBL/GenBank/DDBJ whole genome shotgun (WGS) entry which is preliminary data.</text>
</comment>
<keyword evidence="2" id="KW-1185">Reference proteome</keyword>
<protein>
    <submittedName>
        <fullName evidence="1">Uncharacterized protein</fullName>
    </submittedName>
</protein>
<dbReference type="EMBL" id="BJMU01000007">
    <property type="protein sequence ID" value="GEB83100.1"/>
    <property type="molecule type" value="Genomic_DNA"/>
</dbReference>
<evidence type="ECO:0000313" key="2">
    <source>
        <dbReference type="Proteomes" id="UP000317617"/>
    </source>
</evidence>
<sequence length="54" mass="6217">MVTDATDYIALLRENDSRVVRARWFKVTINNTRSHVIEPDLPGRDFSATVVNQK</sequence>
<dbReference type="Proteomes" id="UP000317617">
    <property type="component" value="Unassembled WGS sequence"/>
</dbReference>
<reference evidence="1 2" key="1">
    <citation type="submission" date="2019-06" db="EMBL/GenBank/DDBJ databases">
        <title>Whole genome shotgun sequence of Acetobacter orleanensis NBRC 13752.</title>
        <authorList>
            <person name="Hosoyama A."/>
            <person name="Uohara A."/>
            <person name="Ohji S."/>
            <person name="Ichikawa N."/>
        </authorList>
    </citation>
    <scope>NUCLEOTIDE SEQUENCE [LARGE SCALE GENOMIC DNA]</scope>
    <source>
        <strain evidence="1 2">NBRC 13752</strain>
    </source>
</reference>
<dbReference type="AlphaFoldDB" id="A0A4Y3TPZ6"/>
<accession>A0A4Y3TPZ6</accession>